<dbReference type="AlphaFoldDB" id="A0A1X7CJ89"/>
<dbReference type="InterPro" id="IPR007236">
    <property type="entry name" value="SlyX"/>
</dbReference>
<dbReference type="HAMAP" id="MF_00715">
    <property type="entry name" value="SlyX"/>
    <property type="match status" value="1"/>
</dbReference>
<dbReference type="PANTHER" id="PTHR36508:SF1">
    <property type="entry name" value="PROTEIN SLYX"/>
    <property type="match status" value="1"/>
</dbReference>
<organism evidence="2 3">
    <name type="scientific">Desulfovibrio gilichinskyi</name>
    <dbReference type="NCBI Taxonomy" id="1519643"/>
    <lineage>
        <taxon>Bacteria</taxon>
        <taxon>Pseudomonadati</taxon>
        <taxon>Thermodesulfobacteriota</taxon>
        <taxon>Desulfovibrionia</taxon>
        <taxon>Desulfovibrionales</taxon>
        <taxon>Desulfovibrionaceae</taxon>
        <taxon>Desulfovibrio</taxon>
    </lineage>
</organism>
<protein>
    <submittedName>
        <fullName evidence="2">SlyX protein</fullName>
    </submittedName>
</protein>
<evidence type="ECO:0000313" key="2">
    <source>
        <dbReference type="EMBL" id="SME97771.1"/>
    </source>
</evidence>
<dbReference type="PANTHER" id="PTHR36508">
    <property type="entry name" value="PROTEIN SLYX"/>
    <property type="match status" value="1"/>
</dbReference>
<keyword evidence="1" id="KW-0175">Coiled coil</keyword>
<evidence type="ECO:0000256" key="1">
    <source>
        <dbReference type="SAM" id="Coils"/>
    </source>
</evidence>
<keyword evidence="3" id="KW-1185">Reference proteome</keyword>
<proteinExistence type="inferred from homology"/>
<dbReference type="Gene3D" id="1.20.5.300">
    <property type="match status" value="1"/>
</dbReference>
<name>A0A1X7CJ89_9BACT</name>
<sequence>MFWHFAPMNTPNTLEDRIEVLETSLAMQDRTIEEMNIFIIAQQNQISELEKKIDILAGQMKDLKDMASASGNVEDAPPPHYS</sequence>
<dbReference type="STRING" id="1519643.SAMN06295933_0976"/>
<reference evidence="3" key="1">
    <citation type="submission" date="2017-04" db="EMBL/GenBank/DDBJ databases">
        <authorList>
            <person name="Varghese N."/>
            <person name="Submissions S."/>
        </authorList>
    </citation>
    <scope>NUCLEOTIDE SEQUENCE [LARGE SCALE GENOMIC DNA]</scope>
    <source>
        <strain evidence="3">K3S</strain>
    </source>
</reference>
<dbReference type="Pfam" id="PF04102">
    <property type="entry name" value="SlyX"/>
    <property type="match status" value="1"/>
</dbReference>
<feature type="coiled-coil region" evidence="1">
    <location>
        <begin position="32"/>
        <end position="66"/>
    </location>
</feature>
<dbReference type="Proteomes" id="UP000192906">
    <property type="component" value="Unassembled WGS sequence"/>
</dbReference>
<gene>
    <name evidence="2" type="ORF">SAMN06295933_0976</name>
</gene>
<evidence type="ECO:0000313" key="3">
    <source>
        <dbReference type="Proteomes" id="UP000192906"/>
    </source>
</evidence>
<accession>A0A1X7CJ89</accession>
<dbReference type="EMBL" id="FWZU01000001">
    <property type="protein sequence ID" value="SME97771.1"/>
    <property type="molecule type" value="Genomic_DNA"/>
</dbReference>